<evidence type="ECO:0000313" key="2">
    <source>
        <dbReference type="Proteomes" id="UP001472677"/>
    </source>
</evidence>
<name>A0ABR2B612_9ROSI</name>
<dbReference type="EMBL" id="JBBPBM010000172">
    <property type="protein sequence ID" value="KAK8502333.1"/>
    <property type="molecule type" value="Genomic_DNA"/>
</dbReference>
<gene>
    <name evidence="1" type="ORF">V6N12_002049</name>
</gene>
<keyword evidence="2" id="KW-1185">Reference proteome</keyword>
<comment type="caution">
    <text evidence="1">The sequence shown here is derived from an EMBL/GenBank/DDBJ whole genome shotgun (WGS) entry which is preliminary data.</text>
</comment>
<dbReference type="Proteomes" id="UP001472677">
    <property type="component" value="Unassembled WGS sequence"/>
</dbReference>
<protein>
    <submittedName>
        <fullName evidence="1">Uncharacterized protein</fullName>
    </submittedName>
</protein>
<organism evidence="1 2">
    <name type="scientific">Hibiscus sabdariffa</name>
    <name type="common">roselle</name>
    <dbReference type="NCBI Taxonomy" id="183260"/>
    <lineage>
        <taxon>Eukaryota</taxon>
        <taxon>Viridiplantae</taxon>
        <taxon>Streptophyta</taxon>
        <taxon>Embryophyta</taxon>
        <taxon>Tracheophyta</taxon>
        <taxon>Spermatophyta</taxon>
        <taxon>Magnoliopsida</taxon>
        <taxon>eudicotyledons</taxon>
        <taxon>Gunneridae</taxon>
        <taxon>Pentapetalae</taxon>
        <taxon>rosids</taxon>
        <taxon>malvids</taxon>
        <taxon>Malvales</taxon>
        <taxon>Malvaceae</taxon>
        <taxon>Malvoideae</taxon>
        <taxon>Hibiscus</taxon>
    </lineage>
</organism>
<accession>A0ABR2B612</accession>
<evidence type="ECO:0000313" key="1">
    <source>
        <dbReference type="EMBL" id="KAK8502333.1"/>
    </source>
</evidence>
<reference evidence="1 2" key="1">
    <citation type="journal article" date="2024" name="G3 (Bethesda)">
        <title>Genome assembly of Hibiscus sabdariffa L. provides insights into metabolisms of medicinal natural products.</title>
        <authorList>
            <person name="Kim T."/>
        </authorList>
    </citation>
    <scope>NUCLEOTIDE SEQUENCE [LARGE SCALE GENOMIC DNA]</scope>
    <source>
        <strain evidence="1">TK-2024</strain>
        <tissue evidence="1">Old leaves</tissue>
    </source>
</reference>
<sequence>MSEAQNVVEGIADKVALDTLRFSISCTTVVGTKSYWISIVKSWILNACVRNMAEPNDDIFPESQKGNVGVDSNSYSSLAVDCFACVQVNIGAEKGNPTTTR</sequence>
<proteinExistence type="predicted"/>